<keyword evidence="3" id="KW-1185">Reference proteome</keyword>
<feature type="transmembrane region" description="Helical" evidence="1">
    <location>
        <begin position="84"/>
        <end position="103"/>
    </location>
</feature>
<evidence type="ECO:0000313" key="3">
    <source>
        <dbReference type="Proteomes" id="UP000298200"/>
    </source>
</evidence>
<protein>
    <submittedName>
        <fullName evidence="2">Uncharacterized protein</fullName>
    </submittedName>
</protein>
<keyword evidence="1" id="KW-0812">Transmembrane</keyword>
<keyword evidence="1" id="KW-0472">Membrane</keyword>
<gene>
    <name evidence="2" type="ORF">EHQ46_18380</name>
</gene>
<keyword evidence="1" id="KW-1133">Transmembrane helix</keyword>
<evidence type="ECO:0000313" key="2">
    <source>
        <dbReference type="EMBL" id="TGL16481.1"/>
    </source>
</evidence>
<comment type="caution">
    <text evidence="2">The sequence shown here is derived from an EMBL/GenBank/DDBJ whole genome shotgun (WGS) entry which is preliminary data.</text>
</comment>
<evidence type="ECO:0000256" key="1">
    <source>
        <dbReference type="SAM" id="Phobius"/>
    </source>
</evidence>
<dbReference type="EMBL" id="RQFU01000028">
    <property type="protein sequence ID" value="TGL16481.1"/>
    <property type="molecule type" value="Genomic_DNA"/>
</dbReference>
<organism evidence="2 3">
    <name type="scientific">Leptospira yanagawae</name>
    <dbReference type="NCBI Taxonomy" id="293069"/>
    <lineage>
        <taxon>Bacteria</taxon>
        <taxon>Pseudomonadati</taxon>
        <taxon>Spirochaetota</taxon>
        <taxon>Spirochaetia</taxon>
        <taxon>Leptospirales</taxon>
        <taxon>Leptospiraceae</taxon>
        <taxon>Leptospira</taxon>
    </lineage>
</organism>
<proteinExistence type="predicted"/>
<feature type="transmembrane region" description="Helical" evidence="1">
    <location>
        <begin position="12"/>
        <end position="33"/>
    </location>
</feature>
<reference evidence="3" key="1">
    <citation type="journal article" date="2019" name="PLoS Negl. Trop. Dis.">
        <title>Revisiting the worldwide diversity of Leptospira species in the environment.</title>
        <authorList>
            <person name="Vincent A.T."/>
            <person name="Schiettekatte O."/>
            <person name="Bourhy P."/>
            <person name="Veyrier F.J."/>
            <person name="Picardeau M."/>
        </authorList>
    </citation>
    <scope>NUCLEOTIDE SEQUENCE [LARGE SCALE GENOMIC DNA]</scope>
    <source>
        <strain evidence="3">201800272</strain>
    </source>
</reference>
<dbReference type="Proteomes" id="UP000298200">
    <property type="component" value="Unassembled WGS sequence"/>
</dbReference>
<accession>A0ABY2LY48</accession>
<feature type="transmembrane region" description="Helical" evidence="1">
    <location>
        <begin position="58"/>
        <end position="77"/>
    </location>
</feature>
<name>A0ABY2LY48_9LEPT</name>
<sequence>MIKKLKPDVLMYLIFAVFFFLLSLGPKISIFNFEISNLYTVLYKFFPGFKNLRVPSRIFIVSWFFLSLYITLIIPFFRIIWKKNIAVILGIFLLFELCFMSQYKEASALPIQIKKEKFPTIENGNIVFISYKNREIKLINNSFPEWYLLNSNLKTPNGYSGITLPFQYYINNLFYHHLLNDELLNYLHRFNISYIAAKIEGFQDEAFFNQTHLSASKSLQFVGKDTENHFIFFKISPTLLKVNVQSNSSRSPLNFKITNQSIPKKIEFLTDHNEKTYWQSHANGYQSEADFIELKLFNKNENTIFVKMNAGPFIEKLPYGIEMRCGDQIYDFNFPKLNSIEFVQNPLKPHSLVFPLENCLKDHLEIRVSRNTPYAILMLAELEIYEAKK</sequence>